<name>A0A842JMT5_9ACTN</name>
<gene>
    <name evidence="12" type="ORF">H7313_13980</name>
</gene>
<evidence type="ECO:0000256" key="8">
    <source>
        <dbReference type="ARBA" id="ARBA00023014"/>
    </source>
</evidence>
<comment type="caution">
    <text evidence="12">The sequence shown here is derived from an EMBL/GenBank/DDBJ whole genome shotgun (WGS) entry which is preliminary data.</text>
</comment>
<dbReference type="InterPro" id="IPR015421">
    <property type="entry name" value="PyrdxlP-dep_Trfase_major"/>
</dbReference>
<dbReference type="PANTHER" id="PTHR11601:SF34">
    <property type="entry name" value="CYSTEINE DESULFURASE"/>
    <property type="match status" value="1"/>
</dbReference>
<keyword evidence="7" id="KW-0408">Iron</keyword>
<dbReference type="GO" id="GO:0031071">
    <property type="term" value="F:cysteine desulfurase activity"/>
    <property type="evidence" value="ECO:0007669"/>
    <property type="project" value="UniProtKB-EC"/>
</dbReference>
<dbReference type="RefSeq" id="WP_185906143.1">
    <property type="nucleotide sequence ID" value="NZ_JACMSE010000013.1"/>
</dbReference>
<evidence type="ECO:0000256" key="6">
    <source>
        <dbReference type="ARBA" id="ARBA00022898"/>
    </source>
</evidence>
<keyword evidence="8" id="KW-0411">Iron-sulfur</keyword>
<dbReference type="PIRSF" id="PIRSF005572">
    <property type="entry name" value="NifS"/>
    <property type="match status" value="1"/>
</dbReference>
<evidence type="ECO:0000313" key="13">
    <source>
        <dbReference type="Proteomes" id="UP000587396"/>
    </source>
</evidence>
<keyword evidence="5" id="KW-0479">Metal-binding</keyword>
<feature type="domain" description="Aminotransferase class V" evidence="11">
    <location>
        <begin position="10"/>
        <end position="391"/>
    </location>
</feature>
<keyword evidence="6" id="KW-0663">Pyridoxal phosphate</keyword>
<organism evidence="12 13">
    <name type="scientific">Gordonibacter massiliensis</name>
    <name type="common">ex Traore et al. 2017</name>
    <dbReference type="NCBI Taxonomy" id="1841863"/>
    <lineage>
        <taxon>Bacteria</taxon>
        <taxon>Bacillati</taxon>
        <taxon>Actinomycetota</taxon>
        <taxon>Coriobacteriia</taxon>
        <taxon>Eggerthellales</taxon>
        <taxon>Eggerthellaceae</taxon>
        <taxon>Gordonibacter</taxon>
    </lineage>
</organism>
<evidence type="ECO:0000313" key="12">
    <source>
        <dbReference type="EMBL" id="MBC2890439.1"/>
    </source>
</evidence>
<dbReference type="EMBL" id="JACMSE010000013">
    <property type="protein sequence ID" value="MBC2890439.1"/>
    <property type="molecule type" value="Genomic_DNA"/>
</dbReference>
<evidence type="ECO:0000256" key="1">
    <source>
        <dbReference type="ARBA" id="ARBA00001933"/>
    </source>
</evidence>
<dbReference type="Gene3D" id="3.90.1150.10">
    <property type="entry name" value="Aspartate Aminotransferase, domain 1"/>
    <property type="match status" value="1"/>
</dbReference>
<evidence type="ECO:0000256" key="5">
    <source>
        <dbReference type="ARBA" id="ARBA00022723"/>
    </source>
</evidence>
<dbReference type="InterPro" id="IPR000192">
    <property type="entry name" value="Aminotrans_V_dom"/>
</dbReference>
<evidence type="ECO:0000256" key="3">
    <source>
        <dbReference type="ARBA" id="ARBA00012239"/>
    </source>
</evidence>
<dbReference type="GO" id="GO:0046872">
    <property type="term" value="F:metal ion binding"/>
    <property type="evidence" value="ECO:0007669"/>
    <property type="project" value="UniProtKB-KW"/>
</dbReference>
<dbReference type="FunFam" id="3.40.640.10:FF:000084">
    <property type="entry name" value="IscS-like cysteine desulfurase"/>
    <property type="match status" value="1"/>
</dbReference>
<dbReference type="InterPro" id="IPR020578">
    <property type="entry name" value="Aminotrans_V_PyrdxlP_BS"/>
</dbReference>
<keyword evidence="4" id="KW-0808">Transferase</keyword>
<comment type="similarity">
    <text evidence="2">Belongs to the class-V pyridoxal-phosphate-dependent aminotransferase family. NifS/IscS subfamily.</text>
</comment>
<dbReference type="Gene3D" id="1.10.260.50">
    <property type="match status" value="1"/>
</dbReference>
<evidence type="ECO:0000259" key="11">
    <source>
        <dbReference type="Pfam" id="PF00266"/>
    </source>
</evidence>
<dbReference type="SUPFAM" id="SSF53383">
    <property type="entry name" value="PLP-dependent transferases"/>
    <property type="match status" value="1"/>
</dbReference>
<dbReference type="Gene3D" id="3.40.640.10">
    <property type="entry name" value="Type I PLP-dependent aspartate aminotransferase-like (Major domain)"/>
    <property type="match status" value="1"/>
</dbReference>
<evidence type="ECO:0000256" key="9">
    <source>
        <dbReference type="ARBA" id="ARBA00050776"/>
    </source>
</evidence>
<dbReference type="PANTHER" id="PTHR11601">
    <property type="entry name" value="CYSTEINE DESULFURYLASE FAMILY MEMBER"/>
    <property type="match status" value="1"/>
</dbReference>
<dbReference type="Pfam" id="PF00266">
    <property type="entry name" value="Aminotran_5"/>
    <property type="match status" value="1"/>
</dbReference>
<dbReference type="AlphaFoldDB" id="A0A842JMT5"/>
<dbReference type="InterPro" id="IPR016454">
    <property type="entry name" value="Cysteine_dSase"/>
</dbReference>
<accession>A0A842JMT5</accession>
<comment type="cofactor">
    <cofactor evidence="1 10">
        <name>pyridoxal 5'-phosphate</name>
        <dbReference type="ChEBI" id="CHEBI:597326"/>
    </cofactor>
</comment>
<evidence type="ECO:0000256" key="2">
    <source>
        <dbReference type="ARBA" id="ARBA00006490"/>
    </source>
</evidence>
<protein>
    <recommendedName>
        <fullName evidence="3">cysteine desulfurase</fullName>
        <ecNumber evidence="3">2.8.1.7</ecNumber>
    </recommendedName>
</protein>
<proteinExistence type="inferred from homology"/>
<dbReference type="EC" id="2.8.1.7" evidence="3"/>
<evidence type="ECO:0000256" key="7">
    <source>
        <dbReference type="ARBA" id="ARBA00023004"/>
    </source>
</evidence>
<dbReference type="Proteomes" id="UP000587396">
    <property type="component" value="Unassembled WGS sequence"/>
</dbReference>
<keyword evidence="13" id="KW-1185">Reference proteome</keyword>
<evidence type="ECO:0000256" key="4">
    <source>
        <dbReference type="ARBA" id="ARBA00022679"/>
    </source>
</evidence>
<sequence length="402" mass="41825">MPASVSEDYVYLDWAATAPLAEEAARAMEPYQVPGRANLGVGGNANSLHAPGRAAFAALEEARRSIARDLGASRPDEIVFTSGATEADNEALFGIAHAAAAERRRRGAGDFVPHVVTTTVEHDAVLAPAKRLEAQGFRVTRLAPNRQGFIEARALEDAVGPDTVLVSVQAANSEVGSIQPVAELARVAHSAGALFHTDAVQALGKVPIDLGALDVDAASFSAHKVGGPKGVGALYLKARTPYEAYLLGGGQESGRRSGTQNVAGAVGFAAACHAACEMRGLEAARQRALRDRLYAGLAAFDAVEATVHVEAGSEDFLPNIVHVLVGGLESETLILRFDMRGFGVSGGSACSSHSLEPSHVLHALGIDDDRAHGALRISMGRSTTEADVDAFLEAVAGVLDWS</sequence>
<reference evidence="12 13" key="1">
    <citation type="submission" date="2020-08" db="EMBL/GenBank/DDBJ databases">
        <authorList>
            <person name="Liu C."/>
            <person name="Sun Q."/>
        </authorList>
    </citation>
    <scope>NUCLEOTIDE SEQUENCE [LARGE SCALE GENOMIC DNA]</scope>
    <source>
        <strain evidence="12 13">N22</strain>
    </source>
</reference>
<comment type="catalytic activity">
    <reaction evidence="9">
        <text>(sulfur carrier)-H + L-cysteine = (sulfur carrier)-SH + L-alanine</text>
        <dbReference type="Rhea" id="RHEA:43892"/>
        <dbReference type="Rhea" id="RHEA-COMP:14737"/>
        <dbReference type="Rhea" id="RHEA-COMP:14739"/>
        <dbReference type="ChEBI" id="CHEBI:29917"/>
        <dbReference type="ChEBI" id="CHEBI:35235"/>
        <dbReference type="ChEBI" id="CHEBI:57972"/>
        <dbReference type="ChEBI" id="CHEBI:64428"/>
        <dbReference type="EC" id="2.8.1.7"/>
    </reaction>
</comment>
<evidence type="ECO:0000256" key="10">
    <source>
        <dbReference type="RuleBase" id="RU004504"/>
    </source>
</evidence>
<dbReference type="InterPro" id="IPR015424">
    <property type="entry name" value="PyrdxlP-dep_Trfase"/>
</dbReference>
<dbReference type="GO" id="GO:0051536">
    <property type="term" value="F:iron-sulfur cluster binding"/>
    <property type="evidence" value="ECO:0007669"/>
    <property type="project" value="UniProtKB-KW"/>
</dbReference>
<dbReference type="InterPro" id="IPR015422">
    <property type="entry name" value="PyrdxlP-dep_Trfase_small"/>
</dbReference>
<dbReference type="PROSITE" id="PS00595">
    <property type="entry name" value="AA_TRANSFER_CLASS_5"/>
    <property type="match status" value="1"/>
</dbReference>